<protein>
    <submittedName>
        <fullName evidence="1">T9SS type A sorting domain-containing protein</fullName>
    </submittedName>
</protein>
<dbReference type="EMBL" id="VTWU01000003">
    <property type="protein sequence ID" value="KAA9333322.1"/>
    <property type="molecule type" value="Genomic_DNA"/>
</dbReference>
<dbReference type="SUPFAM" id="SSF81296">
    <property type="entry name" value="E set domains"/>
    <property type="match status" value="1"/>
</dbReference>
<evidence type="ECO:0000313" key="2">
    <source>
        <dbReference type="Proteomes" id="UP000326380"/>
    </source>
</evidence>
<sequence length="1158" mass="117357">MRKIFLVAFWTVWCSSWLSTTAHAQSTFISRFGQVVNSGPIGLGTAAGDLYVAGNYNLVPNTSQFSHVRVARVGTTSGIYWEKILGSTGSDFGRAMSTDAAGNCWVSGTFGGPVTAGSVTVPAGIFVLKLDATGAVLWDRHPSAAPNLLATSPGGATAGAGRFVGSFSAGAVSLPADADPELDNGFVVNYDAAGTAQWALRLSGGGLNLRRLHTDSDGNIYVVGDFDPTLTVAGNTYSAADGNNFVLQLSPAGAVNWVRQYPFEVTDVVAGAGGALYLSGSFSGNIVLGGVALTSTRPNGVLAQLNAAGTAVWARVLDPNQDPARNSAGPGALAVDVAGNVYMTGFLSGVTDLGETRLTAAPIPSVSQVYVASFRPGGGLRWVRTGTGSGLNISFIQADGTDAAFIAGRFYGTNNFQARPIFGPVSSNGSSSFSIDTYYARLRNTPTISSLSPGSGPAGTAVLINGQAFGAAPAVAFNGLAATPATVNAAGTEITTAAPANVSAGYVTVSTVEGLGVSPVPFTTGPTTWAGTVSTDWFDAANWSGGVPSASLSAVVPAGTPYAPVIGSGTASVQDLTLNGATLTISGGTLDIVGVFTNNGGTLRQTGGGGVAFTGTTPQVLGGSGGTVELTSLTVGPAGATLSGPVQVEQVLTLQGNLVSNGNLVLLSDAEGQAMVIPTGTGVIIGAVTVQHFVGAGTGSRTAAAGRAASPTELFYHLSSPVAGATVGQLTTLGYAAVVNPCFNSITRLRDLTGPTPTVLSYADAAAATAFWRGWQSPGSLAAVLPAGAGYGLQLTGSPTFALQGTLNTGTISSPPLTRSAQNSGWNLVGNPYPSLLDWRVVAPTLPAGVGRALYVYDEQAGAFRYYVNGIGNPLTDVMQGFFVRVVGPVGSPAVAFSFTDAARTASVPRASAFVPTADARPLVQLAVSTATGETDRTTVYFDAGATAAAEASADAWKIPADAVFPITSTTPKPVLGSWAGSDLLAVNGLPALGSATVSVPLSLEIARPAQCTIGATLRNVPPGTAVLLLDRVANRSYDLRQAAGYTFQGNNGNLDRRFTLQLVPAASRVASANPVAHVYPQPAHEAVSVLLPAELAQAKQVRLQLLDAFGRVVLDRVASNTGAGTPMVLPVLGKPAGVYTLRLSSAGTVVSQRVLVE</sequence>
<keyword evidence="2" id="KW-1185">Reference proteome</keyword>
<organism evidence="1 2">
    <name type="scientific">Hymenobacter busanensis</name>
    <dbReference type="NCBI Taxonomy" id="2607656"/>
    <lineage>
        <taxon>Bacteria</taxon>
        <taxon>Pseudomonadati</taxon>
        <taxon>Bacteroidota</taxon>
        <taxon>Cytophagia</taxon>
        <taxon>Cytophagales</taxon>
        <taxon>Hymenobacteraceae</taxon>
        <taxon>Hymenobacter</taxon>
    </lineage>
</organism>
<dbReference type="RefSeq" id="WP_151078743.1">
    <property type="nucleotide sequence ID" value="NZ_CP047647.1"/>
</dbReference>
<dbReference type="AlphaFoldDB" id="A0A7L4ZWW9"/>
<dbReference type="Gene3D" id="2.60.40.10">
    <property type="entry name" value="Immunoglobulins"/>
    <property type="match status" value="1"/>
</dbReference>
<dbReference type="SUPFAM" id="SSF101898">
    <property type="entry name" value="NHL repeat"/>
    <property type="match status" value="1"/>
</dbReference>
<dbReference type="InterPro" id="IPR013783">
    <property type="entry name" value="Ig-like_fold"/>
</dbReference>
<gene>
    <name evidence="1" type="ORF">F0P96_10145</name>
</gene>
<name>A0A7L4ZWW9_9BACT</name>
<dbReference type="InterPro" id="IPR014756">
    <property type="entry name" value="Ig_E-set"/>
</dbReference>
<evidence type="ECO:0000313" key="1">
    <source>
        <dbReference type="EMBL" id="KAA9333322.1"/>
    </source>
</evidence>
<proteinExistence type="predicted"/>
<reference evidence="1 2" key="1">
    <citation type="submission" date="2019-09" db="EMBL/GenBank/DDBJ databases">
        <title>Genome sequence of Hymenobacter sp. M3.</title>
        <authorList>
            <person name="Srinivasan S."/>
        </authorList>
    </citation>
    <scope>NUCLEOTIDE SEQUENCE [LARGE SCALE GENOMIC DNA]</scope>
    <source>
        <strain evidence="1 2">M3</strain>
    </source>
</reference>
<dbReference type="NCBIfam" id="TIGR04183">
    <property type="entry name" value="Por_Secre_tail"/>
    <property type="match status" value="1"/>
</dbReference>
<dbReference type="Proteomes" id="UP000326380">
    <property type="component" value="Unassembled WGS sequence"/>
</dbReference>
<dbReference type="InterPro" id="IPR026444">
    <property type="entry name" value="Secre_tail"/>
</dbReference>
<accession>A0A7L4ZWW9</accession>
<comment type="caution">
    <text evidence="1">The sequence shown here is derived from an EMBL/GenBank/DDBJ whole genome shotgun (WGS) entry which is preliminary data.</text>
</comment>